<dbReference type="EMBL" id="JXCQ01000001">
    <property type="protein sequence ID" value="KIR24503.1"/>
    <property type="molecule type" value="Genomic_DNA"/>
</dbReference>
<sequence>MPGKEPLSSAIPRPQVLTERALSALERFSHIEAVSGIALLVAALVALTWAKSTICRPL</sequence>
<organism evidence="2 3">
    <name type="scientific">Pseudomonas fluorescens</name>
    <dbReference type="NCBI Taxonomy" id="294"/>
    <lineage>
        <taxon>Bacteria</taxon>
        <taxon>Pseudomonadati</taxon>
        <taxon>Pseudomonadota</taxon>
        <taxon>Gammaproteobacteria</taxon>
        <taxon>Pseudomonadales</taxon>
        <taxon>Pseudomonadaceae</taxon>
        <taxon>Pseudomonas</taxon>
    </lineage>
</organism>
<keyword evidence="1" id="KW-0472">Membrane</keyword>
<protein>
    <submittedName>
        <fullName evidence="2">Uncharacterized protein</fullName>
    </submittedName>
</protein>
<dbReference type="Proteomes" id="UP000032210">
    <property type="component" value="Unassembled WGS sequence"/>
</dbReference>
<evidence type="ECO:0000313" key="3">
    <source>
        <dbReference type="Proteomes" id="UP000032210"/>
    </source>
</evidence>
<accession>A0A0D0SRT3</accession>
<evidence type="ECO:0000313" key="2">
    <source>
        <dbReference type="EMBL" id="KIR24503.1"/>
    </source>
</evidence>
<keyword evidence="1" id="KW-1133">Transmembrane helix</keyword>
<feature type="transmembrane region" description="Helical" evidence="1">
    <location>
        <begin position="33"/>
        <end position="50"/>
    </location>
</feature>
<gene>
    <name evidence="2" type="ORF">PFLU3_01030</name>
</gene>
<evidence type="ECO:0000256" key="1">
    <source>
        <dbReference type="SAM" id="Phobius"/>
    </source>
</evidence>
<keyword evidence="1" id="KW-0812">Transmembrane</keyword>
<comment type="caution">
    <text evidence="2">The sequence shown here is derived from an EMBL/GenBank/DDBJ whole genome shotgun (WGS) entry which is preliminary data.</text>
</comment>
<dbReference type="AlphaFoldDB" id="A0A0D0SRT3"/>
<name>A0A0D0SRT3_PSEFL</name>
<reference evidence="2 3" key="1">
    <citation type="submission" date="2015-01" db="EMBL/GenBank/DDBJ databases">
        <title>Genome sequence of the beneficial rhizobacterium Pseudomonas fluorescens 2-79.</title>
        <authorList>
            <person name="Thuermer A."/>
            <person name="Daniel R."/>
        </authorList>
    </citation>
    <scope>NUCLEOTIDE SEQUENCE [LARGE SCALE GENOMIC DNA]</scope>
    <source>
        <strain evidence="2 3">2-79</strain>
    </source>
</reference>
<dbReference type="PATRIC" id="fig|294.125.peg.108"/>
<proteinExistence type="predicted"/>